<dbReference type="SUPFAM" id="SSF52113">
    <property type="entry name" value="BRCT domain"/>
    <property type="match status" value="1"/>
</dbReference>
<feature type="region of interest" description="Disordered" evidence="4">
    <location>
        <begin position="328"/>
        <end position="389"/>
    </location>
</feature>
<comment type="subcellular location">
    <subcellularLocation>
        <location evidence="1">Nucleus</location>
    </subcellularLocation>
</comment>
<dbReference type="SMART" id="SM00292">
    <property type="entry name" value="BRCT"/>
    <property type="match status" value="2"/>
</dbReference>
<dbReference type="AlphaFoldDB" id="A0A9D4UND5"/>
<evidence type="ECO:0000256" key="4">
    <source>
        <dbReference type="SAM" id="MobiDB-lite"/>
    </source>
</evidence>
<dbReference type="InterPro" id="IPR036420">
    <property type="entry name" value="BRCT_dom_sf"/>
</dbReference>
<protein>
    <recommendedName>
        <fullName evidence="5">BRCT domain-containing protein</fullName>
    </recommendedName>
</protein>
<keyword evidence="3" id="KW-0539">Nucleus</keyword>
<feature type="domain" description="BRCT" evidence="5">
    <location>
        <begin position="530"/>
        <end position="594"/>
    </location>
</feature>
<dbReference type="Pfam" id="PF16770">
    <property type="entry name" value="RTT107_BRCT_5"/>
    <property type="match status" value="1"/>
</dbReference>
<evidence type="ECO:0000256" key="2">
    <source>
        <dbReference type="ARBA" id="ARBA00022763"/>
    </source>
</evidence>
<feature type="region of interest" description="Disordered" evidence="4">
    <location>
        <begin position="439"/>
        <end position="461"/>
    </location>
</feature>
<organism evidence="6 7">
    <name type="scientific">Adiantum capillus-veneris</name>
    <name type="common">Maidenhair fern</name>
    <dbReference type="NCBI Taxonomy" id="13818"/>
    <lineage>
        <taxon>Eukaryota</taxon>
        <taxon>Viridiplantae</taxon>
        <taxon>Streptophyta</taxon>
        <taxon>Embryophyta</taxon>
        <taxon>Tracheophyta</taxon>
        <taxon>Polypodiopsida</taxon>
        <taxon>Polypodiidae</taxon>
        <taxon>Polypodiales</taxon>
        <taxon>Pteridineae</taxon>
        <taxon>Pteridaceae</taxon>
        <taxon>Vittarioideae</taxon>
        <taxon>Adiantum</taxon>
    </lineage>
</organism>
<feature type="compositionally biased region" description="Basic residues" evidence="4">
    <location>
        <begin position="374"/>
        <end position="387"/>
    </location>
</feature>
<feature type="compositionally biased region" description="Basic and acidic residues" evidence="4">
    <location>
        <begin position="446"/>
        <end position="461"/>
    </location>
</feature>
<sequence>MVMQAAKVCSGDDYANLERSSGDLTSVSRSLNVASVRAASLRTCGLRAAARAASSGGMSFSPQMGFSPGVSKASSTNLSYTNSQEPGEDSQLNAFAMVDKLVDLNAGGTWQTPEKNKEAEQSCVKGSQNIKGLQCLARNADIKNRQENLGIFEWIDSQSDDIEKVSSAISAQSKQCQRIANQKEEYQLTFANVTMVKDLSNTFLKARGACSKREDQVVVTGSTKEGRTDVEVLLSSSVQNNAVQNTVNNELNAVAALHEREEAEVMDIGTNTQVALEAIDILRHGSPSSTLCDKEETFSAFDIGNDTQTALDAMDILRYGIEPNLGPLKQARKEENEGSRRQKAQECNHIEVSSSKRGLSSRSPTDSNTNGKKGSSRRASRASKKVGKIVSLKTPGRALNINKRFLLDFSSAMVPRRKRSRICSPRVSFNENIEALGWQKSGPRLSEPHQEPDKQDKAEGRKNILWPGNSTELPVLSESTNGRRTKRDSSTRRDCHILLDQSRKRRKCESRSIFVLFSHSLSEAIIKQQKKILRKLGGHVAVSAAKATHFVADSFVRSKNMLEIMAAGNSVVTTNWLEGCSQAQYFVDEESYILKDAQKEKEWGFCMYSSLASSRRRPLLKGLKVVVSPRTVPDFTAMKAIIESAGGQVLQNLSISHHSKPDDVAPVSFVLANKEDFDFCAEYIRQGCRIYSTELILHGIVTQSLDLSRNRLFVD</sequence>
<accession>A0A9D4UND5</accession>
<feature type="compositionally biased region" description="Low complexity" evidence="4">
    <location>
        <begin position="353"/>
        <end position="363"/>
    </location>
</feature>
<name>A0A9D4UND5_ADICA</name>
<gene>
    <name evidence="6" type="ORF">GOP47_0015084</name>
</gene>
<dbReference type="PROSITE" id="PS50172">
    <property type="entry name" value="BRCT"/>
    <property type="match status" value="1"/>
</dbReference>
<dbReference type="OrthoDB" id="342264at2759"/>
<dbReference type="GO" id="GO:0005634">
    <property type="term" value="C:nucleus"/>
    <property type="evidence" value="ECO:0007669"/>
    <property type="project" value="UniProtKB-SubCell"/>
</dbReference>
<comment type="caution">
    <text evidence="6">The sequence shown here is derived from an EMBL/GenBank/DDBJ whole genome shotgun (WGS) entry which is preliminary data.</text>
</comment>
<reference evidence="6" key="1">
    <citation type="submission" date="2021-01" db="EMBL/GenBank/DDBJ databases">
        <title>Adiantum capillus-veneris genome.</title>
        <authorList>
            <person name="Fang Y."/>
            <person name="Liao Q."/>
        </authorList>
    </citation>
    <scope>NUCLEOTIDE SEQUENCE</scope>
    <source>
        <strain evidence="6">H3</strain>
        <tissue evidence="6">Leaf</tissue>
    </source>
</reference>
<keyword evidence="2" id="KW-0227">DNA damage</keyword>
<evidence type="ECO:0000313" key="7">
    <source>
        <dbReference type="Proteomes" id="UP000886520"/>
    </source>
</evidence>
<evidence type="ECO:0000259" key="5">
    <source>
        <dbReference type="PROSITE" id="PS50172"/>
    </source>
</evidence>
<dbReference type="GO" id="GO:0006974">
    <property type="term" value="P:DNA damage response"/>
    <property type="evidence" value="ECO:0007669"/>
    <property type="project" value="UniProtKB-KW"/>
</dbReference>
<dbReference type="PANTHER" id="PTHR23196:SF1">
    <property type="entry name" value="PAX-INTERACTING PROTEIN 1"/>
    <property type="match status" value="1"/>
</dbReference>
<dbReference type="InterPro" id="IPR001357">
    <property type="entry name" value="BRCT_dom"/>
</dbReference>
<dbReference type="CDD" id="cd17744">
    <property type="entry name" value="BRCT_MDC1_rpt1"/>
    <property type="match status" value="1"/>
</dbReference>
<evidence type="ECO:0000256" key="1">
    <source>
        <dbReference type="ARBA" id="ARBA00004123"/>
    </source>
</evidence>
<dbReference type="EMBL" id="JABFUD020000014">
    <property type="protein sequence ID" value="KAI5070741.1"/>
    <property type="molecule type" value="Genomic_DNA"/>
</dbReference>
<keyword evidence="7" id="KW-1185">Reference proteome</keyword>
<evidence type="ECO:0000313" key="6">
    <source>
        <dbReference type="EMBL" id="KAI5070741.1"/>
    </source>
</evidence>
<dbReference type="Gene3D" id="3.40.50.10190">
    <property type="entry name" value="BRCT domain"/>
    <property type="match status" value="2"/>
</dbReference>
<proteinExistence type="predicted"/>
<feature type="compositionally biased region" description="Basic and acidic residues" evidence="4">
    <location>
        <begin position="331"/>
        <end position="349"/>
    </location>
</feature>
<dbReference type="InterPro" id="IPR051579">
    <property type="entry name" value="DDR_Transcriptional_Reg"/>
</dbReference>
<dbReference type="Pfam" id="PF16589">
    <property type="entry name" value="BRCT_2"/>
    <property type="match status" value="1"/>
</dbReference>
<evidence type="ECO:0000256" key="3">
    <source>
        <dbReference type="ARBA" id="ARBA00023242"/>
    </source>
</evidence>
<dbReference type="Proteomes" id="UP000886520">
    <property type="component" value="Chromosome 14"/>
</dbReference>
<dbReference type="PANTHER" id="PTHR23196">
    <property type="entry name" value="PAX TRANSCRIPTION ACTIVATION DOMAIN INTERACTING PROTEIN"/>
    <property type="match status" value="1"/>
</dbReference>
<dbReference type="CDD" id="cd18432">
    <property type="entry name" value="BRCT_PAXIP1_rpt6_like"/>
    <property type="match status" value="1"/>
</dbReference>